<dbReference type="RefSeq" id="WP_238301275.1">
    <property type="nucleotide sequence ID" value="NZ_BPQM01000015.1"/>
</dbReference>
<comment type="caution">
    <text evidence="2">The sequence shown here is derived from an EMBL/GenBank/DDBJ whole genome shotgun (WGS) entry which is preliminary data.</text>
</comment>
<dbReference type="AlphaFoldDB" id="A0AA37HL11"/>
<keyword evidence="3" id="KW-1185">Reference proteome</keyword>
<protein>
    <recommendedName>
        <fullName evidence="1">Phasin domain-containing protein</fullName>
    </recommendedName>
</protein>
<reference evidence="2" key="1">
    <citation type="journal article" date="2016" name="Front. Microbiol.">
        <title>Genome Sequence of the Piezophilic, Mesophilic Sulfate-Reducing Bacterium Desulfovibrio indicus J2T.</title>
        <authorList>
            <person name="Cao J."/>
            <person name="Maignien L."/>
            <person name="Shao Z."/>
            <person name="Alain K."/>
            <person name="Jebbar M."/>
        </authorList>
    </citation>
    <scope>NUCLEOTIDE SEQUENCE</scope>
    <source>
        <strain evidence="2">NBRC 103626</strain>
    </source>
</reference>
<name>A0AA37HL11_9HYPH</name>
<gene>
    <name evidence="2" type="ORF">NBEOAGPD_0719</name>
</gene>
<dbReference type="EMBL" id="BPQM01000015">
    <property type="protein sequence ID" value="GJD77514.1"/>
    <property type="molecule type" value="Genomic_DNA"/>
</dbReference>
<feature type="domain" description="Phasin" evidence="1">
    <location>
        <begin position="68"/>
        <end position="138"/>
    </location>
</feature>
<dbReference type="InterPro" id="IPR018968">
    <property type="entry name" value="Phasin"/>
</dbReference>
<sequence>MTEQGRQLAAENIARARAAYMRYVEASEVALNAFESSAAKAAGLMGVTLPAAAADGWDADSPTARSWAAMRAMAQTLFVATDTNVRAGFTFASKLVQAEDARAAVDLQSRYLQEQGERFAHQMLDLQRTALRAAGDVARGTGTGRP</sequence>
<proteinExistence type="predicted"/>
<dbReference type="Proteomes" id="UP001055108">
    <property type="component" value="Unassembled WGS sequence"/>
</dbReference>
<evidence type="ECO:0000313" key="3">
    <source>
        <dbReference type="Proteomes" id="UP001055108"/>
    </source>
</evidence>
<evidence type="ECO:0000259" key="1">
    <source>
        <dbReference type="Pfam" id="PF09361"/>
    </source>
</evidence>
<reference evidence="2" key="2">
    <citation type="submission" date="2021-08" db="EMBL/GenBank/DDBJ databases">
        <authorList>
            <person name="Tani A."/>
            <person name="Ola A."/>
            <person name="Ogura Y."/>
            <person name="Katsura K."/>
            <person name="Hayashi T."/>
        </authorList>
    </citation>
    <scope>NUCLEOTIDE SEQUENCE</scope>
    <source>
        <strain evidence="2">NBRC 103626</strain>
    </source>
</reference>
<evidence type="ECO:0000313" key="2">
    <source>
        <dbReference type="EMBL" id="GJD77514.1"/>
    </source>
</evidence>
<dbReference type="Pfam" id="PF09361">
    <property type="entry name" value="Phasin_2"/>
    <property type="match status" value="1"/>
</dbReference>
<organism evidence="2 3">
    <name type="scientific">Methylobacterium gregans</name>
    <dbReference type="NCBI Taxonomy" id="374424"/>
    <lineage>
        <taxon>Bacteria</taxon>
        <taxon>Pseudomonadati</taxon>
        <taxon>Pseudomonadota</taxon>
        <taxon>Alphaproteobacteria</taxon>
        <taxon>Hyphomicrobiales</taxon>
        <taxon>Methylobacteriaceae</taxon>
        <taxon>Methylobacterium</taxon>
    </lineage>
</organism>
<accession>A0AA37HL11</accession>